<dbReference type="AlphaFoldDB" id="A0A8T2ML40"/>
<feature type="non-terminal residue" evidence="4">
    <location>
        <position position="1"/>
    </location>
</feature>
<evidence type="ECO:0000256" key="1">
    <source>
        <dbReference type="SAM" id="MobiDB-lite"/>
    </source>
</evidence>
<dbReference type="EMBL" id="JAFBMS010001650">
    <property type="protein sequence ID" value="KAG9328924.1"/>
    <property type="molecule type" value="Genomic_DNA"/>
</dbReference>
<protein>
    <recommendedName>
        <fullName evidence="3">Ig-like domain-containing protein</fullName>
    </recommendedName>
</protein>
<reference evidence="4" key="1">
    <citation type="thesis" date="2021" institute="BYU ScholarsArchive" country="Provo, UT, USA">
        <title>Applications of and Algorithms for Genome Assembly and Genomic Analyses with an Emphasis on Marine Teleosts.</title>
        <authorList>
            <person name="Pickett B.D."/>
        </authorList>
    </citation>
    <scope>NUCLEOTIDE SEQUENCE</scope>
    <source>
        <strain evidence="4">HI-2016</strain>
    </source>
</reference>
<dbReference type="InterPro" id="IPR013106">
    <property type="entry name" value="Ig_V-set"/>
</dbReference>
<proteinExistence type="predicted"/>
<dbReference type="InterPro" id="IPR013783">
    <property type="entry name" value="Ig-like_fold"/>
</dbReference>
<feature type="compositionally biased region" description="Basic and acidic residues" evidence="1">
    <location>
        <begin position="353"/>
        <end position="368"/>
    </location>
</feature>
<comment type="caution">
    <text evidence="4">The sequence shown here is derived from an EMBL/GenBank/DDBJ whole genome shotgun (WGS) entry which is preliminary data.</text>
</comment>
<feature type="region of interest" description="Disordered" evidence="1">
    <location>
        <begin position="328"/>
        <end position="381"/>
    </location>
</feature>
<dbReference type="Pfam" id="PF07686">
    <property type="entry name" value="V-set"/>
    <property type="match status" value="1"/>
</dbReference>
<dbReference type="OrthoDB" id="8918441at2759"/>
<dbReference type="InterPro" id="IPR036179">
    <property type="entry name" value="Ig-like_dom_sf"/>
</dbReference>
<feature type="domain" description="Ig-like" evidence="3">
    <location>
        <begin position="1"/>
        <end position="102"/>
    </location>
</feature>
<feature type="chain" id="PRO_5035750439" description="Ig-like domain-containing protein" evidence="2">
    <location>
        <begin position="18"/>
        <end position="381"/>
    </location>
</feature>
<dbReference type="PROSITE" id="PS50835">
    <property type="entry name" value="IG_LIKE"/>
    <property type="match status" value="1"/>
</dbReference>
<organism evidence="4 5">
    <name type="scientific">Albula glossodonta</name>
    <name type="common">roundjaw bonefish</name>
    <dbReference type="NCBI Taxonomy" id="121402"/>
    <lineage>
        <taxon>Eukaryota</taxon>
        <taxon>Metazoa</taxon>
        <taxon>Chordata</taxon>
        <taxon>Craniata</taxon>
        <taxon>Vertebrata</taxon>
        <taxon>Euteleostomi</taxon>
        <taxon>Actinopterygii</taxon>
        <taxon>Neopterygii</taxon>
        <taxon>Teleostei</taxon>
        <taxon>Albuliformes</taxon>
        <taxon>Albulidae</taxon>
        <taxon>Albula</taxon>
    </lineage>
</organism>
<evidence type="ECO:0000313" key="5">
    <source>
        <dbReference type="Proteomes" id="UP000824540"/>
    </source>
</evidence>
<feature type="signal peptide" evidence="2">
    <location>
        <begin position="1"/>
        <end position="17"/>
    </location>
</feature>
<evidence type="ECO:0000313" key="4">
    <source>
        <dbReference type="EMBL" id="KAG9328924.1"/>
    </source>
</evidence>
<dbReference type="SMART" id="SM00409">
    <property type="entry name" value="IG"/>
    <property type="match status" value="1"/>
</dbReference>
<dbReference type="InterPro" id="IPR007110">
    <property type="entry name" value="Ig-like_dom"/>
</dbReference>
<dbReference type="InterPro" id="IPR011050">
    <property type="entry name" value="Pectin_lyase_fold/virulence"/>
</dbReference>
<dbReference type="Proteomes" id="UP000824540">
    <property type="component" value="Unassembled WGS sequence"/>
</dbReference>
<sequence length="381" mass="42749">MWLLIGMCVLLCETAGSDKTVPLIEVKEKTVASLPCGTSPPVLNVTWSRDTSGQKQKILSLLHGRDQEIKHINDTGKRYGAAADCSLTITRVSRSDSGIYYCNGIPVQLQVITGECHTGAPPSDTNPPLSDDGVQYPNPALNHNTFRDNLTNREHVQCPNPSLNHNTFRDNLTNREHVQCPNPALNHNTFRDNLTNRAHAQCPNPALNHNTFRDNLTNREHVQCPNPALNHNTFRDNLTNRAHAQCPNPSLNHNTFRDNLTNREHVQCPNPALNHNTFRDNLTNRAHAQCPNPALNHNTFRDNLTNREQIQELKFILTLNTEADLGQETTQSEIPKKPGTEHGGNAEQQVLPVKREKGEATKVKDNKQKQKNKKKMTSTEK</sequence>
<dbReference type="SUPFAM" id="SSF51126">
    <property type="entry name" value="Pectin lyase-like"/>
    <property type="match status" value="1"/>
</dbReference>
<name>A0A8T2ML40_9TELE</name>
<gene>
    <name evidence="4" type="ORF">JZ751_009237</name>
</gene>
<dbReference type="Gene3D" id="2.60.40.10">
    <property type="entry name" value="Immunoglobulins"/>
    <property type="match status" value="1"/>
</dbReference>
<keyword evidence="5" id="KW-1185">Reference proteome</keyword>
<accession>A0A8T2ML40</accession>
<keyword evidence="2" id="KW-0732">Signal</keyword>
<evidence type="ECO:0000259" key="3">
    <source>
        <dbReference type="PROSITE" id="PS50835"/>
    </source>
</evidence>
<evidence type="ECO:0000256" key="2">
    <source>
        <dbReference type="SAM" id="SignalP"/>
    </source>
</evidence>
<feature type="compositionally biased region" description="Basic residues" evidence="1">
    <location>
        <begin position="369"/>
        <end position="381"/>
    </location>
</feature>
<dbReference type="InterPro" id="IPR003599">
    <property type="entry name" value="Ig_sub"/>
</dbReference>
<dbReference type="SUPFAM" id="SSF48726">
    <property type="entry name" value="Immunoglobulin"/>
    <property type="match status" value="1"/>
</dbReference>